<evidence type="ECO:0000256" key="3">
    <source>
        <dbReference type="ARBA" id="ARBA00008018"/>
    </source>
</evidence>
<dbReference type="EMBL" id="JAVRJZ010000019">
    <property type="protein sequence ID" value="KAK2708015.1"/>
    <property type="molecule type" value="Genomic_DNA"/>
</dbReference>
<dbReference type="AlphaFoldDB" id="A0AA88L4V0"/>
<proteinExistence type="inferred from homology"/>
<dbReference type="SUPFAM" id="SSF82704">
    <property type="entry name" value="AlbA-like"/>
    <property type="match status" value="1"/>
</dbReference>
<organism evidence="12 13">
    <name type="scientific">Artemia franciscana</name>
    <name type="common">Brine shrimp</name>
    <name type="synonym">Artemia sanfranciscana</name>
    <dbReference type="NCBI Taxonomy" id="6661"/>
    <lineage>
        <taxon>Eukaryota</taxon>
        <taxon>Metazoa</taxon>
        <taxon>Ecdysozoa</taxon>
        <taxon>Arthropoda</taxon>
        <taxon>Crustacea</taxon>
        <taxon>Branchiopoda</taxon>
        <taxon>Anostraca</taxon>
        <taxon>Artemiidae</taxon>
        <taxon>Artemia</taxon>
    </lineage>
</organism>
<evidence type="ECO:0000256" key="9">
    <source>
        <dbReference type="ARBA" id="ARBA00064615"/>
    </source>
</evidence>
<sequence>MAEPEVQAAKKPRIVFDPEEFSLRKRLPPKLPKRNNDIYVNNKTDFKAQLARCRKLLEDKETTIYIHGLGAALPRAINLALTLKDEFHGILEVSPTTSTVELLDDLEPLQDHLEPMTQPRKSSAVHIKLTKVVPQLPSTSDTI</sequence>
<accession>A0AA88L4V0</accession>
<comment type="function">
    <text evidence="8 11">Component of ribonuclease P, a ribonucleoprotein complex that generates mature tRNA molecules by cleaving their 5'-ends. Also a component of the MRP ribonuclease complex, which cleaves pre-rRNA sequences.</text>
</comment>
<evidence type="ECO:0000256" key="10">
    <source>
        <dbReference type="ARBA" id="ARBA00068472"/>
    </source>
</evidence>
<dbReference type="GO" id="GO:0004526">
    <property type="term" value="F:ribonuclease P activity"/>
    <property type="evidence" value="ECO:0007669"/>
    <property type="project" value="UniProtKB-UniRule"/>
</dbReference>
<evidence type="ECO:0000256" key="6">
    <source>
        <dbReference type="ARBA" id="ARBA00022694"/>
    </source>
</evidence>
<dbReference type="PIRSF" id="PIRSF036572">
    <property type="entry name" value="RPP20"/>
    <property type="match status" value="1"/>
</dbReference>
<comment type="subcellular location">
    <subcellularLocation>
        <location evidence="1">Cytoplasmic granule</location>
    </subcellularLocation>
    <subcellularLocation>
        <location evidence="2 11">Nucleus</location>
        <location evidence="2 11">Nucleolus</location>
    </subcellularLocation>
</comment>
<dbReference type="InterPro" id="IPR014612">
    <property type="entry name" value="Pop7/Rpp20"/>
</dbReference>
<dbReference type="GO" id="GO:0001682">
    <property type="term" value="P:tRNA 5'-leader removal"/>
    <property type="evidence" value="ECO:0007669"/>
    <property type="project" value="InterPro"/>
</dbReference>
<comment type="similarity">
    <text evidence="3 11">Belongs to the histone-like Alba family.</text>
</comment>
<evidence type="ECO:0000256" key="2">
    <source>
        <dbReference type="ARBA" id="ARBA00004604"/>
    </source>
</evidence>
<dbReference type="GO" id="GO:0005655">
    <property type="term" value="C:nucleolar ribonuclease P complex"/>
    <property type="evidence" value="ECO:0007669"/>
    <property type="project" value="InterPro"/>
</dbReference>
<dbReference type="GO" id="GO:0000172">
    <property type="term" value="C:ribonuclease MRP complex"/>
    <property type="evidence" value="ECO:0007669"/>
    <property type="project" value="InterPro"/>
</dbReference>
<evidence type="ECO:0000256" key="4">
    <source>
        <dbReference type="ARBA" id="ARBA00022490"/>
    </source>
</evidence>
<evidence type="ECO:0000313" key="12">
    <source>
        <dbReference type="EMBL" id="KAK2708015.1"/>
    </source>
</evidence>
<keyword evidence="5 11" id="KW-0698">rRNA processing</keyword>
<dbReference type="FunFam" id="3.30.110.20:FF:000002">
    <property type="entry name" value="Ribonuclease P protein subunit p20"/>
    <property type="match status" value="1"/>
</dbReference>
<dbReference type="PANTHER" id="PTHR15314">
    <property type="entry name" value="RIBONUCLEASE P PROTEIN SUBUNIT P20"/>
    <property type="match status" value="1"/>
</dbReference>
<dbReference type="InterPro" id="IPR036882">
    <property type="entry name" value="Alba-like_dom_sf"/>
</dbReference>
<evidence type="ECO:0000256" key="7">
    <source>
        <dbReference type="ARBA" id="ARBA00023242"/>
    </source>
</evidence>
<evidence type="ECO:0000256" key="11">
    <source>
        <dbReference type="PIRNR" id="PIRNR036572"/>
    </source>
</evidence>
<evidence type="ECO:0000313" key="13">
    <source>
        <dbReference type="Proteomes" id="UP001187531"/>
    </source>
</evidence>
<protein>
    <recommendedName>
        <fullName evidence="10 11">Ribonuclease P protein subunit p20</fullName>
        <shortName evidence="11">RNaseP protein p20</shortName>
    </recommendedName>
</protein>
<gene>
    <name evidence="12" type="ORF">QYM36_015638</name>
</gene>
<comment type="caution">
    <text evidence="12">The sequence shown here is derived from an EMBL/GenBank/DDBJ whole genome shotgun (WGS) entry which is preliminary data.</text>
</comment>
<reference evidence="12" key="1">
    <citation type="submission" date="2023-07" db="EMBL/GenBank/DDBJ databases">
        <title>Chromosome-level genome assembly of Artemia franciscana.</title>
        <authorList>
            <person name="Jo E."/>
        </authorList>
    </citation>
    <scope>NUCLEOTIDE SEQUENCE</scope>
    <source>
        <tissue evidence="12">Whole body</tissue>
    </source>
</reference>
<keyword evidence="4" id="KW-0963">Cytoplasm</keyword>
<evidence type="ECO:0000256" key="5">
    <source>
        <dbReference type="ARBA" id="ARBA00022552"/>
    </source>
</evidence>
<evidence type="ECO:0000256" key="1">
    <source>
        <dbReference type="ARBA" id="ARBA00004463"/>
    </source>
</evidence>
<dbReference type="GO" id="GO:0006364">
    <property type="term" value="P:rRNA processing"/>
    <property type="evidence" value="ECO:0007669"/>
    <property type="project" value="UniProtKB-KW"/>
</dbReference>
<keyword evidence="7 11" id="KW-0539">Nucleus</keyword>
<dbReference type="Pfam" id="PF12328">
    <property type="entry name" value="Rpp20"/>
    <property type="match status" value="1"/>
</dbReference>
<evidence type="ECO:0000256" key="8">
    <source>
        <dbReference type="ARBA" id="ARBA00053284"/>
    </source>
</evidence>
<name>A0AA88L4V0_ARTSF</name>
<keyword evidence="13" id="KW-1185">Reference proteome</keyword>
<comment type="subunit">
    <text evidence="9">Component of nuclear RNase P and RNase MRP complexes. RNase P consists of a catalytic RNA moiety and 10 different protein chains; POP1, POP4, POP5, POP7, RPP14, RPP21, RPP25, RPP30, RPP38 and RPP40. Within the RNase P complex, POP1, POP7 and RPP25 form the 'finger' subcomplex, POP5, RPP14, RPP40 and homodimeric RPP30 form the 'palm' subcomplex, and RPP21, POP4 and RPP38 form the 'wrist' subcomplex. All subunits of the RNase P complex interact with the catalytic RNA. Several subunits of RNase P are also part of the RNase MRP complex. RNase MRP consists of a catalytic RNA moiety and about 8 protein subunits; POP1, POP7, RPP25, RPP30, RPP38, RPP40 and possibly also POP4 and POP5. Interacts with SMN1. POP7 forms a heterodimer with RPP25 that binds to the P3 stem loop of the catalytic RNA.</text>
</comment>
<dbReference type="PANTHER" id="PTHR15314:SF1">
    <property type="entry name" value="RIBONUCLEASE P PROTEIN SUBUNIT P20"/>
    <property type="match status" value="1"/>
</dbReference>
<dbReference type="GO" id="GO:0003676">
    <property type="term" value="F:nucleic acid binding"/>
    <property type="evidence" value="ECO:0007669"/>
    <property type="project" value="InterPro"/>
</dbReference>
<dbReference type="EMBL" id="JAVRJZ010000019">
    <property type="protein sequence ID" value="KAK2708014.1"/>
    <property type="molecule type" value="Genomic_DNA"/>
</dbReference>
<dbReference type="Gene3D" id="3.30.110.20">
    <property type="entry name" value="Alba-like domain"/>
    <property type="match status" value="1"/>
</dbReference>
<keyword evidence="6 11" id="KW-0819">tRNA processing</keyword>
<dbReference type="Proteomes" id="UP001187531">
    <property type="component" value="Unassembled WGS sequence"/>
</dbReference>